<dbReference type="InterPro" id="IPR036610">
    <property type="entry name" value="PEBP-like_sf"/>
</dbReference>
<keyword evidence="2" id="KW-1185">Reference proteome</keyword>
<comment type="caution">
    <text evidence="1">The sequence shown here is derived from an EMBL/GenBank/DDBJ whole genome shotgun (WGS) entry which is preliminary data.</text>
</comment>
<reference evidence="1 2" key="1">
    <citation type="submission" date="2018-04" db="EMBL/GenBank/DDBJ databases">
        <title>The genome of golden apple snail Pomacea canaliculata provides insight into stress tolerance and invasive adaptation.</title>
        <authorList>
            <person name="Liu C."/>
            <person name="Liu B."/>
            <person name="Ren Y."/>
            <person name="Zhang Y."/>
            <person name="Wang H."/>
            <person name="Li S."/>
            <person name="Jiang F."/>
            <person name="Yin L."/>
            <person name="Zhang G."/>
            <person name="Qian W."/>
            <person name="Fan W."/>
        </authorList>
    </citation>
    <scope>NUCLEOTIDE SEQUENCE [LARGE SCALE GENOMIC DNA]</scope>
    <source>
        <strain evidence="1">SZHN2017</strain>
        <tissue evidence="1">Muscle</tissue>
    </source>
</reference>
<accession>A0A2T7PEV2</accession>
<dbReference type="STRING" id="400727.A0A2T7PEV2"/>
<name>A0A2T7PEV2_POMCA</name>
<evidence type="ECO:0000313" key="2">
    <source>
        <dbReference type="Proteomes" id="UP000245119"/>
    </source>
</evidence>
<dbReference type="EMBL" id="PZQS01000004">
    <property type="protein sequence ID" value="PVD31945.1"/>
    <property type="molecule type" value="Genomic_DNA"/>
</dbReference>
<organism evidence="1 2">
    <name type="scientific">Pomacea canaliculata</name>
    <name type="common">Golden apple snail</name>
    <dbReference type="NCBI Taxonomy" id="400727"/>
    <lineage>
        <taxon>Eukaryota</taxon>
        <taxon>Metazoa</taxon>
        <taxon>Spiralia</taxon>
        <taxon>Lophotrochozoa</taxon>
        <taxon>Mollusca</taxon>
        <taxon>Gastropoda</taxon>
        <taxon>Caenogastropoda</taxon>
        <taxon>Architaenioglossa</taxon>
        <taxon>Ampullarioidea</taxon>
        <taxon>Ampullariidae</taxon>
        <taxon>Pomacea</taxon>
    </lineage>
</organism>
<gene>
    <name evidence="1" type="ORF">C0Q70_07371</name>
</gene>
<dbReference type="Proteomes" id="UP000245119">
    <property type="component" value="Linkage Group LG4"/>
</dbReference>
<dbReference type="SUPFAM" id="SSF49777">
    <property type="entry name" value="PEBP-like"/>
    <property type="match status" value="2"/>
</dbReference>
<dbReference type="InterPro" id="IPR035810">
    <property type="entry name" value="PEBP_euk"/>
</dbReference>
<dbReference type="AlphaFoldDB" id="A0A2T7PEV2"/>
<dbReference type="Pfam" id="PF01161">
    <property type="entry name" value="PBP"/>
    <property type="match status" value="1"/>
</dbReference>
<dbReference type="InterPro" id="IPR008914">
    <property type="entry name" value="PEBP"/>
</dbReference>
<dbReference type="Gene3D" id="3.90.280.10">
    <property type="entry name" value="PEBP-like"/>
    <property type="match status" value="2"/>
</dbReference>
<dbReference type="PANTHER" id="PTHR11362:SF82">
    <property type="entry name" value="PHOSPHATIDYLETHANOLAMINE-BINDING PROTEIN 4"/>
    <property type="match status" value="1"/>
</dbReference>
<proteinExistence type="predicted"/>
<protein>
    <submittedName>
        <fullName evidence="1">Uncharacterized protein</fullName>
    </submittedName>
</protein>
<dbReference type="OrthoDB" id="2506647at2759"/>
<evidence type="ECO:0000313" key="1">
    <source>
        <dbReference type="EMBL" id="PVD31945.1"/>
    </source>
</evidence>
<dbReference type="PANTHER" id="PTHR11362">
    <property type="entry name" value="PHOSPHATIDYLETHANOLAMINE-BINDING PROTEIN"/>
    <property type="match status" value="1"/>
</dbReference>
<sequence length="492" mass="55749">MTRGDTRWRQEEEREVNLGAQMRDVTGMLAKAPAFLLLVLLLIPSRTESQPHSACEKLRREKDVQSCLDSIRKRAEDPSAFWFGRGYNSSCQSQTEFFADCYNPRADSIDSLASRLSPTGQLDFKLLDRFMDITYQVSAGKYKACENEYSYEFEREITLDPLSLSVMTPYELRFMPKAWWPADTKDLHTLVFYDAGYFAIKALYVNIPASRLTDGEEIQQYEGPLNPTRNENPYVFLVFSQSGPVALDSKWSKQLVDKTSGIDLEEFIKHHGLKGKARTFSLNPLGDATVLPAHTHSDVIVYVTLSMSTAFPDTQRDFKDKLLTLVMADPNVPLPEFGNERLPFLHWLVVNIRGADVAAGDVVQGYMGPAPPDPHHHHYYYLVFEQPYKLDPDRLDYSAPNCSWAFRGRCRYDVSALVAEHNLKLLGVTWMRARFDEFVREVYVRAGLLPRCVACHGVPGYAVPCSSRAAFSLSETACALYLIVALTASLWT</sequence>